<dbReference type="PANTHER" id="PTHR39550">
    <property type="entry name" value="SLL0658 PROTEIN"/>
    <property type="match status" value="1"/>
</dbReference>
<dbReference type="Pfam" id="PF11848">
    <property type="entry name" value="DUF3368"/>
    <property type="match status" value="1"/>
</dbReference>
<comment type="caution">
    <text evidence="1">The sequence shown here is derived from an EMBL/GenBank/DDBJ whole genome shotgun (WGS) entry which is preliminary data.</text>
</comment>
<protein>
    <submittedName>
        <fullName evidence="1">DUF3368 domain-containing protein</fullName>
    </submittedName>
</protein>
<dbReference type="Proteomes" id="UP001597546">
    <property type="component" value="Unassembled WGS sequence"/>
</dbReference>
<dbReference type="InterPro" id="IPR021799">
    <property type="entry name" value="PIN-like_prokaryotic"/>
</dbReference>
<proteinExistence type="predicted"/>
<organism evidence="1 2">
    <name type="scientific">Pedobacter alpinus</name>
    <dbReference type="NCBI Taxonomy" id="1590643"/>
    <lineage>
        <taxon>Bacteria</taxon>
        <taxon>Pseudomonadati</taxon>
        <taxon>Bacteroidota</taxon>
        <taxon>Sphingobacteriia</taxon>
        <taxon>Sphingobacteriales</taxon>
        <taxon>Sphingobacteriaceae</taxon>
        <taxon>Pedobacter</taxon>
    </lineage>
</organism>
<sequence length="152" mass="16621">MQKIIIADTSCLILLHKIGHLNLLKDIFITVHITSVVALEFGNQLPGWIMISNPINNDLLTILNATVDLGEASSIALAFEQKNALVILDDLKARKLAANLNLLYTGTLGLLIIAKKMGKLASVKAIIDKIKITNFHITSELENQILKKSGEI</sequence>
<evidence type="ECO:0000313" key="2">
    <source>
        <dbReference type="Proteomes" id="UP001597546"/>
    </source>
</evidence>
<name>A0ABW5TQ39_9SPHI</name>
<dbReference type="PANTHER" id="PTHR39550:SF1">
    <property type="entry name" value="SLL0658 PROTEIN"/>
    <property type="match status" value="1"/>
</dbReference>
<dbReference type="RefSeq" id="WP_379100765.1">
    <property type="nucleotide sequence ID" value="NZ_JBHULV010000014.1"/>
</dbReference>
<reference evidence="2" key="1">
    <citation type="journal article" date="2019" name="Int. J. Syst. Evol. Microbiol.">
        <title>The Global Catalogue of Microorganisms (GCM) 10K type strain sequencing project: providing services to taxonomists for standard genome sequencing and annotation.</title>
        <authorList>
            <consortium name="The Broad Institute Genomics Platform"/>
            <consortium name="The Broad Institute Genome Sequencing Center for Infectious Disease"/>
            <person name="Wu L."/>
            <person name="Ma J."/>
        </authorList>
    </citation>
    <scope>NUCLEOTIDE SEQUENCE [LARGE SCALE GENOMIC DNA]</scope>
    <source>
        <strain evidence="2">KCTC 42456</strain>
    </source>
</reference>
<evidence type="ECO:0000313" key="1">
    <source>
        <dbReference type="EMBL" id="MFD2731034.1"/>
    </source>
</evidence>
<gene>
    <name evidence="1" type="ORF">ACFSSE_04895</name>
</gene>
<accession>A0ABW5TQ39</accession>
<dbReference type="EMBL" id="JBHULV010000014">
    <property type="protein sequence ID" value="MFD2731034.1"/>
    <property type="molecule type" value="Genomic_DNA"/>
</dbReference>
<keyword evidence="2" id="KW-1185">Reference proteome</keyword>